<reference evidence="2" key="1">
    <citation type="journal article" date="2015" name="Nature">
        <title>Complex archaea that bridge the gap between prokaryotes and eukaryotes.</title>
        <authorList>
            <person name="Spang A."/>
            <person name="Saw J.H."/>
            <person name="Jorgensen S.L."/>
            <person name="Zaremba-Niedzwiedzka K."/>
            <person name="Martijn J."/>
            <person name="Lind A.E."/>
            <person name="van Eijk R."/>
            <person name="Schleper C."/>
            <person name="Guy L."/>
            <person name="Ettema T.J."/>
        </authorList>
    </citation>
    <scope>NUCLEOTIDE SEQUENCE</scope>
</reference>
<dbReference type="InterPro" id="IPR052546">
    <property type="entry name" value="Transposase_8_domain"/>
</dbReference>
<sequence length="88" mass="10478">MKNSKFSESQIIKALKENEQGRSVGDLSRELGIDKSTFYYWRKKYGGMEQQHLKRLKELEEENNRLKQMYADVSLDNKMLKDVLSKKF</sequence>
<feature type="coiled-coil region" evidence="1">
    <location>
        <begin position="49"/>
        <end position="76"/>
    </location>
</feature>
<dbReference type="InterPro" id="IPR009057">
    <property type="entry name" value="Homeodomain-like_sf"/>
</dbReference>
<evidence type="ECO:0000256" key="1">
    <source>
        <dbReference type="SAM" id="Coils"/>
    </source>
</evidence>
<name>A0A0F9N9L9_9ZZZZ</name>
<dbReference type="AlphaFoldDB" id="A0A0F9N9L9"/>
<dbReference type="GO" id="GO:0003677">
    <property type="term" value="F:DNA binding"/>
    <property type="evidence" value="ECO:0007669"/>
    <property type="project" value="InterPro"/>
</dbReference>
<dbReference type="Gene3D" id="1.10.10.60">
    <property type="entry name" value="Homeodomain-like"/>
    <property type="match status" value="1"/>
</dbReference>
<dbReference type="GO" id="GO:0004803">
    <property type="term" value="F:transposase activity"/>
    <property type="evidence" value="ECO:0007669"/>
    <property type="project" value="InterPro"/>
</dbReference>
<dbReference type="PANTHER" id="PTHR33609">
    <property type="entry name" value="LOW CALCIUM RESPONSE LOCUS PROTEIN S"/>
    <property type="match status" value="1"/>
</dbReference>
<keyword evidence="1" id="KW-0175">Coiled coil</keyword>
<dbReference type="PANTHER" id="PTHR33609:SF5">
    <property type="entry name" value="LOW CALCIUM RESPONSE LOCUS PROTEIN S"/>
    <property type="match status" value="1"/>
</dbReference>
<dbReference type="Pfam" id="PF01527">
    <property type="entry name" value="HTH_Tnp_1"/>
    <property type="match status" value="1"/>
</dbReference>
<evidence type="ECO:0008006" key="3">
    <source>
        <dbReference type="Google" id="ProtNLM"/>
    </source>
</evidence>
<organism evidence="2">
    <name type="scientific">marine sediment metagenome</name>
    <dbReference type="NCBI Taxonomy" id="412755"/>
    <lineage>
        <taxon>unclassified sequences</taxon>
        <taxon>metagenomes</taxon>
        <taxon>ecological metagenomes</taxon>
    </lineage>
</organism>
<protein>
    <recommendedName>
        <fullName evidence="3">Transposase</fullName>
    </recommendedName>
</protein>
<evidence type="ECO:0000313" key="2">
    <source>
        <dbReference type="EMBL" id="KKN08597.1"/>
    </source>
</evidence>
<comment type="caution">
    <text evidence="2">The sequence shown here is derived from an EMBL/GenBank/DDBJ whole genome shotgun (WGS) entry which is preliminary data.</text>
</comment>
<accession>A0A0F9N9L9</accession>
<proteinExistence type="predicted"/>
<dbReference type="SUPFAM" id="SSF46689">
    <property type="entry name" value="Homeodomain-like"/>
    <property type="match status" value="1"/>
</dbReference>
<gene>
    <name evidence="2" type="ORF">LCGC14_1055120</name>
</gene>
<dbReference type="GO" id="GO:0006313">
    <property type="term" value="P:DNA transposition"/>
    <property type="evidence" value="ECO:0007669"/>
    <property type="project" value="InterPro"/>
</dbReference>
<dbReference type="InterPro" id="IPR002514">
    <property type="entry name" value="Transposase_8"/>
</dbReference>
<dbReference type="EMBL" id="LAZR01004436">
    <property type="protein sequence ID" value="KKN08597.1"/>
    <property type="molecule type" value="Genomic_DNA"/>
</dbReference>